<organism evidence="1">
    <name type="scientific">marine sediment metagenome</name>
    <dbReference type="NCBI Taxonomy" id="412755"/>
    <lineage>
        <taxon>unclassified sequences</taxon>
        <taxon>metagenomes</taxon>
        <taxon>ecological metagenomes</taxon>
    </lineage>
</organism>
<evidence type="ECO:0000313" key="1">
    <source>
        <dbReference type="EMBL" id="KKL52337.1"/>
    </source>
</evidence>
<protein>
    <submittedName>
        <fullName evidence="1">Uncharacterized protein</fullName>
    </submittedName>
</protein>
<dbReference type="AlphaFoldDB" id="A0A0F9FMS1"/>
<reference evidence="1" key="1">
    <citation type="journal article" date="2015" name="Nature">
        <title>Complex archaea that bridge the gap between prokaryotes and eukaryotes.</title>
        <authorList>
            <person name="Spang A."/>
            <person name="Saw J.H."/>
            <person name="Jorgensen S.L."/>
            <person name="Zaremba-Niedzwiedzka K."/>
            <person name="Martijn J."/>
            <person name="Lind A.E."/>
            <person name="van Eijk R."/>
            <person name="Schleper C."/>
            <person name="Guy L."/>
            <person name="Ettema T.J."/>
        </authorList>
    </citation>
    <scope>NUCLEOTIDE SEQUENCE</scope>
</reference>
<proteinExistence type="predicted"/>
<sequence>MNTMLETVETFRYVTREEEPLTEIEAKVLGKRVIDPSMLRTAGFKLFVKPELALKFKYAASIYNLAQNLFDVYPTRCLVVDAKEDPKSHWGHKFTDGGRTTPVKFGGKLPLWVANRVRLAVGMGVSDITIHSNESLELVIETDPTIIGWVGFSPLWDWLVKNKGKMPRWYYSVASKQPKEPFGFVIAIFGDSDVI</sequence>
<name>A0A0F9FMS1_9ZZZZ</name>
<accession>A0A0F9FMS1</accession>
<comment type="caution">
    <text evidence="1">The sequence shown here is derived from an EMBL/GenBank/DDBJ whole genome shotgun (WGS) entry which is preliminary data.</text>
</comment>
<dbReference type="EMBL" id="LAZR01031931">
    <property type="protein sequence ID" value="KKL52337.1"/>
    <property type="molecule type" value="Genomic_DNA"/>
</dbReference>
<gene>
    <name evidence="1" type="ORF">LCGC14_2286470</name>
</gene>